<dbReference type="CDD" id="cd24048">
    <property type="entry name" value="ASKHA_NBD_FtsA"/>
    <property type="match status" value="1"/>
</dbReference>
<evidence type="ECO:0000259" key="7">
    <source>
        <dbReference type="SMART" id="SM00842"/>
    </source>
</evidence>
<evidence type="ECO:0000256" key="2">
    <source>
        <dbReference type="ARBA" id="ARBA00022618"/>
    </source>
</evidence>
<dbReference type="EMBL" id="NDHY01000013">
    <property type="protein sequence ID" value="RIH99754.1"/>
    <property type="molecule type" value="Genomic_DNA"/>
</dbReference>
<evidence type="ECO:0000313" key="9">
    <source>
        <dbReference type="Proteomes" id="UP000266287"/>
    </source>
</evidence>
<gene>
    <name evidence="5 8" type="primary">ftsA</name>
    <name evidence="8" type="ORF">B9J77_04670</name>
</gene>
<evidence type="ECO:0000313" key="8">
    <source>
        <dbReference type="EMBL" id="RIH99754.1"/>
    </source>
</evidence>
<dbReference type="InterPro" id="IPR043129">
    <property type="entry name" value="ATPase_NBD"/>
</dbReference>
<dbReference type="Gene3D" id="3.30.420.40">
    <property type="match status" value="2"/>
</dbReference>
<dbReference type="GO" id="GO:0009898">
    <property type="term" value="C:cytoplasmic side of plasma membrane"/>
    <property type="evidence" value="ECO:0007669"/>
    <property type="project" value="UniProtKB-UniRule"/>
</dbReference>
<dbReference type="PIRSF" id="PIRSF003101">
    <property type="entry name" value="FtsA"/>
    <property type="match status" value="1"/>
</dbReference>
<comment type="caution">
    <text evidence="8">The sequence shown here is derived from an EMBL/GenBank/DDBJ whole genome shotgun (WGS) entry which is preliminary data.</text>
</comment>
<comment type="subunit">
    <text evidence="5">Self-interacts. Interacts with FtsZ.</text>
</comment>
<comment type="subcellular location">
    <subcellularLocation>
        <location evidence="5">Cell membrane</location>
        <topology evidence="5">Peripheral membrane protein</topology>
        <orientation evidence="5">Cytoplasmic side</orientation>
    </subcellularLocation>
    <text evidence="5">Localizes to the Z ring in an FtsZ-dependent manner. Targeted to the membrane through a conserved C-terminal amphipathic helix.</text>
</comment>
<protein>
    <recommendedName>
        <fullName evidence="5 6">Cell division protein FtsA</fullName>
    </recommendedName>
</protein>
<dbReference type="GO" id="GO:0043093">
    <property type="term" value="P:FtsZ-dependent cytokinesis"/>
    <property type="evidence" value="ECO:0007669"/>
    <property type="project" value="UniProtKB-UniRule"/>
</dbReference>
<comment type="function">
    <text evidence="5 6">Cell division protein that is involved in the assembly of the Z ring. May serve as a membrane anchor for the Z ring.</text>
</comment>
<comment type="similarity">
    <text evidence="5 6">Belongs to the FtsA/MreB family.</text>
</comment>
<accession>A0A399FTZ1</accession>
<dbReference type="InterPro" id="IPR003494">
    <property type="entry name" value="SHS2_FtsA"/>
</dbReference>
<dbReference type="InterPro" id="IPR050696">
    <property type="entry name" value="FtsA/MreB"/>
</dbReference>
<dbReference type="Pfam" id="PF14450">
    <property type="entry name" value="FtsA"/>
    <property type="match status" value="1"/>
</dbReference>
<feature type="domain" description="SHS2" evidence="7">
    <location>
        <begin position="7"/>
        <end position="194"/>
    </location>
</feature>
<dbReference type="GO" id="GO:0032153">
    <property type="term" value="C:cell division site"/>
    <property type="evidence" value="ECO:0007669"/>
    <property type="project" value="UniProtKB-UniRule"/>
</dbReference>
<dbReference type="Gene3D" id="3.30.1490.110">
    <property type="match status" value="1"/>
</dbReference>
<dbReference type="PANTHER" id="PTHR32432">
    <property type="entry name" value="CELL DIVISION PROTEIN FTSA-RELATED"/>
    <property type="match status" value="1"/>
</dbReference>
<reference evidence="8 9" key="1">
    <citation type="submission" date="2018-08" db="EMBL/GenBank/DDBJ databases">
        <title>Draft genome of candidate division NPL-UPA2 bacterium Unc8 that adapted to ultra-basic serpentinizing groundwater.</title>
        <authorList>
            <person name="Ishii S."/>
            <person name="Suzuki S."/>
            <person name="Nealson K.H."/>
        </authorList>
    </citation>
    <scope>NUCLEOTIDE SEQUENCE [LARGE SCALE GENOMIC DNA]</scope>
    <source>
        <strain evidence="8">Unc8</strain>
    </source>
</reference>
<name>A0A399FTZ1_UNCN2</name>
<dbReference type="NCBIfam" id="TIGR01174">
    <property type="entry name" value="ftsA"/>
    <property type="match status" value="1"/>
</dbReference>
<dbReference type="SMART" id="SM00842">
    <property type="entry name" value="FtsA"/>
    <property type="match status" value="1"/>
</dbReference>
<proteinExistence type="inferred from homology"/>
<dbReference type="Proteomes" id="UP000266287">
    <property type="component" value="Unassembled WGS sequence"/>
</dbReference>
<evidence type="ECO:0000256" key="3">
    <source>
        <dbReference type="ARBA" id="ARBA00023136"/>
    </source>
</evidence>
<dbReference type="InterPro" id="IPR020823">
    <property type="entry name" value="Cell_div_FtsA"/>
</dbReference>
<dbReference type="HAMAP" id="MF_02033">
    <property type="entry name" value="FtsA"/>
    <property type="match status" value="1"/>
</dbReference>
<dbReference type="AlphaFoldDB" id="A0A399FTZ1"/>
<keyword evidence="1 5" id="KW-1003">Cell membrane</keyword>
<dbReference type="PANTHER" id="PTHR32432:SF4">
    <property type="entry name" value="CELL DIVISION PROTEIN FTSA"/>
    <property type="match status" value="1"/>
</dbReference>
<evidence type="ECO:0000256" key="1">
    <source>
        <dbReference type="ARBA" id="ARBA00022475"/>
    </source>
</evidence>
<keyword evidence="4 5" id="KW-0131">Cell cycle</keyword>
<evidence type="ECO:0000256" key="4">
    <source>
        <dbReference type="ARBA" id="ARBA00023306"/>
    </source>
</evidence>
<keyword evidence="3 5" id="KW-0472">Membrane</keyword>
<sequence length="406" mass="43961">MKEKEFIVGLDIGTTKICAMIGKRDDDKIKIIGTGLTPSNGLRKGIIIDLKSTSDSIERVVEKAEAASGVEVTKIFTGIAGGHIKGLNSQGIIEISKSSREITKKDVERVIKSASTVAMPTDREVIHTIPREFIIDNQDGVDDPVGMSASQLKVRVYIITGAVASAQNIIKSINKAGFEVEDVVLGPLASGEAVLSAEEKRRGVLLVDMGGGTTDMIIFRGGAVCHSEVLAIGGNHVTNDIAVGLRIQFDKAEELKKAHGCALPSLLRRDEFFEHPHRGRLPSSLLCEIIGPRIEELLTIVKRESEGSSSYRSMSEEVVLTGGASLLMGLPEMAEQIFKLPVRIGVPNKKIMGLENIGDGPIYATAVGLLHYGLSSRRKEKAAKFGGRNLFSKVALRMKEWIDEYF</sequence>
<evidence type="ECO:0000256" key="5">
    <source>
        <dbReference type="HAMAP-Rule" id="MF_02033"/>
    </source>
</evidence>
<dbReference type="SUPFAM" id="SSF53067">
    <property type="entry name" value="Actin-like ATPase domain"/>
    <property type="match status" value="2"/>
</dbReference>
<evidence type="ECO:0000256" key="6">
    <source>
        <dbReference type="PIRNR" id="PIRNR003101"/>
    </source>
</evidence>
<organism evidence="8 9">
    <name type="scientific">candidate division NPL-UPA2 bacterium Unc8</name>
    <dbReference type="NCBI Taxonomy" id="1980939"/>
    <lineage>
        <taxon>Bacteria</taxon>
    </lineage>
</organism>
<dbReference type="Pfam" id="PF02491">
    <property type="entry name" value="SHS2_FTSA"/>
    <property type="match status" value="1"/>
</dbReference>
<keyword evidence="2 5" id="KW-0132">Cell division</keyword>